<sequence length="335" mass="36882">MSDDLEAAHGPLAEITSGGLYPFSLAMFVISACVSLAAFAYGVLLSILQPQVWQNSIIRVVVVAQLINCIRFIFRVLLTNVKINTESGCRAVMFLSDATSLLPVNLCIHCVVYLHLVVIHKVPPDLRWPRVVALTVASALSVVPPSFALYLPARLAGAASFCAFGRIPTRKQYEFTLYSYAIWTYLPGVIGIASVVAIAAHVVRTRRATQRALQASVAYYGPSQSVPRTGHTGMLHRALLTIIWFPITPILSLWLDALLVTVAYYRRRTYLWLEYVNIVLLCLQSFLLGLALVVNPTMRAARAKQARERRLARGAARAHERILPPPPLAPDSPGV</sequence>
<evidence type="ECO:0000256" key="2">
    <source>
        <dbReference type="SAM" id="Phobius"/>
    </source>
</evidence>
<keyword evidence="2" id="KW-0472">Membrane</keyword>
<feature type="region of interest" description="Disordered" evidence="1">
    <location>
        <begin position="314"/>
        <end position="335"/>
    </location>
</feature>
<keyword evidence="2" id="KW-0812">Transmembrane</keyword>
<feature type="transmembrane region" description="Helical" evidence="2">
    <location>
        <begin position="238"/>
        <end position="255"/>
    </location>
</feature>
<evidence type="ECO:0000313" key="4">
    <source>
        <dbReference type="Proteomes" id="UP001143981"/>
    </source>
</evidence>
<dbReference type="EMBL" id="JANBOI010000559">
    <property type="protein sequence ID" value="KAJ1729738.1"/>
    <property type="molecule type" value="Genomic_DNA"/>
</dbReference>
<feature type="transmembrane region" description="Helical" evidence="2">
    <location>
        <begin position="180"/>
        <end position="203"/>
    </location>
</feature>
<gene>
    <name evidence="3" type="ORF">LPJ61_003378</name>
</gene>
<organism evidence="3 4">
    <name type="scientific">Coemansia biformis</name>
    <dbReference type="NCBI Taxonomy" id="1286918"/>
    <lineage>
        <taxon>Eukaryota</taxon>
        <taxon>Fungi</taxon>
        <taxon>Fungi incertae sedis</taxon>
        <taxon>Zoopagomycota</taxon>
        <taxon>Kickxellomycotina</taxon>
        <taxon>Kickxellomycetes</taxon>
        <taxon>Kickxellales</taxon>
        <taxon>Kickxellaceae</taxon>
        <taxon>Coemansia</taxon>
    </lineage>
</organism>
<comment type="caution">
    <text evidence="3">The sequence shown here is derived from an EMBL/GenBank/DDBJ whole genome shotgun (WGS) entry which is preliminary data.</text>
</comment>
<feature type="transmembrane region" description="Helical" evidence="2">
    <location>
        <begin position="98"/>
        <end position="119"/>
    </location>
</feature>
<feature type="transmembrane region" description="Helical" evidence="2">
    <location>
        <begin position="20"/>
        <end position="45"/>
    </location>
</feature>
<feature type="transmembrane region" description="Helical" evidence="2">
    <location>
        <begin position="275"/>
        <end position="294"/>
    </location>
</feature>
<dbReference type="OrthoDB" id="5576609at2759"/>
<proteinExistence type="predicted"/>
<protein>
    <submittedName>
        <fullName evidence="3">Uncharacterized protein</fullName>
    </submittedName>
</protein>
<dbReference type="AlphaFoldDB" id="A0A9W8CXR1"/>
<reference evidence="3" key="1">
    <citation type="submission" date="2022-07" db="EMBL/GenBank/DDBJ databases">
        <title>Phylogenomic reconstructions and comparative analyses of Kickxellomycotina fungi.</title>
        <authorList>
            <person name="Reynolds N.K."/>
            <person name="Stajich J.E."/>
            <person name="Barry K."/>
            <person name="Grigoriev I.V."/>
            <person name="Crous P."/>
            <person name="Smith M.E."/>
        </authorList>
    </citation>
    <scope>NUCLEOTIDE SEQUENCE</scope>
    <source>
        <strain evidence="3">BCRC 34381</strain>
    </source>
</reference>
<feature type="transmembrane region" description="Helical" evidence="2">
    <location>
        <begin position="131"/>
        <end position="151"/>
    </location>
</feature>
<dbReference type="Proteomes" id="UP001143981">
    <property type="component" value="Unassembled WGS sequence"/>
</dbReference>
<evidence type="ECO:0000256" key="1">
    <source>
        <dbReference type="SAM" id="MobiDB-lite"/>
    </source>
</evidence>
<evidence type="ECO:0000313" key="3">
    <source>
        <dbReference type="EMBL" id="KAJ1729738.1"/>
    </source>
</evidence>
<feature type="compositionally biased region" description="Pro residues" evidence="1">
    <location>
        <begin position="323"/>
        <end position="335"/>
    </location>
</feature>
<feature type="transmembrane region" description="Helical" evidence="2">
    <location>
        <begin position="57"/>
        <end position="78"/>
    </location>
</feature>
<accession>A0A9W8CXR1</accession>
<keyword evidence="2" id="KW-1133">Transmembrane helix</keyword>
<name>A0A9W8CXR1_9FUNG</name>
<keyword evidence="4" id="KW-1185">Reference proteome</keyword>